<keyword evidence="4" id="KW-1185">Reference proteome</keyword>
<sequence>MISIKFNQLLDFAILPAHEEIADTRWPDNSSRWIKTRRVKGICWPYRKAKELGWTIHCPVDIDIQPVKEIQTSIENLTELARLKHMVPMEDWVHKEDVIIGVTPAGWYKIHEYKYHGLYYPMLLPNGEGTFEWRQGWSVEVPKNHFILIQPIETQDGRFIIYPGMLHGPTLTRVQERLGLPLAFEPLKECRIRRGEPLAKLLVLPMSVLSIKSEISIPGADENPD</sequence>
<dbReference type="STRING" id="54915.ADS79_22610"/>
<evidence type="ECO:0000313" key="4">
    <source>
        <dbReference type="Proteomes" id="UP000319578"/>
    </source>
</evidence>
<evidence type="ECO:0000313" key="1">
    <source>
        <dbReference type="EMBL" id="GED67223.1"/>
    </source>
</evidence>
<dbReference type="RefSeq" id="WP_049740600.1">
    <property type="nucleotide sequence ID" value="NZ_BJON01000003.1"/>
</dbReference>
<dbReference type="PATRIC" id="fig|54915.3.peg.3654"/>
<evidence type="ECO:0000313" key="3">
    <source>
        <dbReference type="Proteomes" id="UP000036834"/>
    </source>
</evidence>
<comment type="caution">
    <text evidence="2">The sequence shown here is derived from an EMBL/GenBank/DDBJ whole genome shotgun (WGS) entry which is preliminary data.</text>
</comment>
<reference evidence="3" key="1">
    <citation type="submission" date="2015-07" db="EMBL/GenBank/DDBJ databases">
        <title>Genome sequencing project for genomic taxonomy and phylogenomics of Bacillus-like bacteria.</title>
        <authorList>
            <person name="Liu B."/>
            <person name="Wang J."/>
            <person name="Zhu Y."/>
            <person name="Liu G."/>
            <person name="Chen Q."/>
            <person name="Chen Z."/>
            <person name="Lan J."/>
            <person name="Che J."/>
            <person name="Ge C."/>
            <person name="Shi H."/>
            <person name="Pan Z."/>
            <person name="Liu X."/>
        </authorList>
    </citation>
    <scope>NUCLEOTIDE SEQUENCE [LARGE SCALE GENOMIC DNA]</scope>
    <source>
        <strain evidence="3">DSM 9887</strain>
    </source>
</reference>
<organism evidence="2 3">
    <name type="scientific">Brevibacillus reuszeri</name>
    <dbReference type="NCBI Taxonomy" id="54915"/>
    <lineage>
        <taxon>Bacteria</taxon>
        <taxon>Bacillati</taxon>
        <taxon>Bacillota</taxon>
        <taxon>Bacilli</taxon>
        <taxon>Bacillales</taxon>
        <taxon>Paenibacillaceae</taxon>
        <taxon>Brevibacillus</taxon>
    </lineage>
</organism>
<accession>A0A0K9YTN6</accession>
<reference evidence="1 4" key="3">
    <citation type="submission" date="2019-06" db="EMBL/GenBank/DDBJ databases">
        <title>Whole genome shotgun sequence of Brevibacillus reuszeri NBRC 15719.</title>
        <authorList>
            <person name="Hosoyama A."/>
            <person name="Uohara A."/>
            <person name="Ohji S."/>
            <person name="Ichikawa N."/>
        </authorList>
    </citation>
    <scope>NUCLEOTIDE SEQUENCE [LARGE SCALE GENOMIC DNA]</scope>
    <source>
        <strain evidence="1 4">NBRC 15719</strain>
    </source>
</reference>
<gene>
    <name evidence="2" type="ORF">ADS79_22610</name>
    <name evidence="1" type="ORF">BRE01_09250</name>
</gene>
<protein>
    <submittedName>
        <fullName evidence="2">Uncharacterized protein</fullName>
    </submittedName>
</protein>
<dbReference type="EMBL" id="LGIQ01000009">
    <property type="protein sequence ID" value="KNB71560.1"/>
    <property type="molecule type" value="Genomic_DNA"/>
</dbReference>
<reference evidence="2" key="2">
    <citation type="submission" date="2015-07" db="EMBL/GenBank/DDBJ databases">
        <title>MeaNS - Measles Nucleotide Surveillance Program.</title>
        <authorList>
            <person name="Tran T."/>
            <person name="Druce J."/>
        </authorList>
    </citation>
    <scope>NUCLEOTIDE SEQUENCE</scope>
    <source>
        <strain evidence="2">DSM 9887</strain>
    </source>
</reference>
<name>A0A0K9YTN6_9BACL</name>
<dbReference type="AlphaFoldDB" id="A0A0K9YTN6"/>
<dbReference type="EMBL" id="BJON01000003">
    <property type="protein sequence ID" value="GED67223.1"/>
    <property type="molecule type" value="Genomic_DNA"/>
</dbReference>
<dbReference type="OrthoDB" id="4098707at2"/>
<dbReference type="Proteomes" id="UP000319578">
    <property type="component" value="Unassembled WGS sequence"/>
</dbReference>
<dbReference type="Proteomes" id="UP000036834">
    <property type="component" value="Unassembled WGS sequence"/>
</dbReference>
<proteinExistence type="predicted"/>
<evidence type="ECO:0000313" key="2">
    <source>
        <dbReference type="EMBL" id="KNB71560.1"/>
    </source>
</evidence>